<proteinExistence type="predicted"/>
<feature type="non-terminal residue" evidence="1">
    <location>
        <position position="673"/>
    </location>
</feature>
<protein>
    <submittedName>
        <fullName evidence="1">Uncharacterized protein</fullName>
    </submittedName>
</protein>
<dbReference type="RefSeq" id="XP_003026534.1">
    <property type="nucleotide sequence ID" value="XM_003026488.1"/>
</dbReference>
<dbReference type="AlphaFoldDB" id="D8QKL9"/>
<dbReference type="EMBL" id="GL377316">
    <property type="protein sequence ID" value="EFI91631.1"/>
    <property type="molecule type" value="Genomic_DNA"/>
</dbReference>
<name>D8QKL9_SCHCM</name>
<reference evidence="1 2" key="1">
    <citation type="journal article" date="2010" name="Nat. Biotechnol.">
        <title>Genome sequence of the model mushroom Schizophyllum commune.</title>
        <authorList>
            <person name="Ohm R.A."/>
            <person name="de Jong J.F."/>
            <person name="Lugones L.G."/>
            <person name="Aerts A."/>
            <person name="Kothe E."/>
            <person name="Stajich J.E."/>
            <person name="de Vries R.P."/>
            <person name="Record E."/>
            <person name="Levasseur A."/>
            <person name="Baker S.E."/>
            <person name="Bartholomew K.A."/>
            <person name="Coutinho P.M."/>
            <person name="Erdmann S."/>
            <person name="Fowler T.J."/>
            <person name="Gathman A.C."/>
            <person name="Lombard V."/>
            <person name="Henrissat B."/>
            <person name="Knabe N."/>
            <person name="Kuees U."/>
            <person name="Lilly W.W."/>
            <person name="Lindquist E."/>
            <person name="Lucas S."/>
            <person name="Magnuson J.K."/>
            <person name="Piumi F."/>
            <person name="Raudaskoski M."/>
            <person name="Salamov A."/>
            <person name="Schmutz J."/>
            <person name="Schwarze F.W.M.R."/>
            <person name="vanKuyk P.A."/>
            <person name="Horton J.S."/>
            <person name="Grigoriev I.V."/>
            <person name="Woesten H.A.B."/>
        </authorList>
    </citation>
    <scope>NUCLEOTIDE SEQUENCE [LARGE SCALE GENOMIC DNA]</scope>
    <source>
        <strain evidence="2">H4-8 / FGSC 9210</strain>
    </source>
</reference>
<organism evidence="2">
    <name type="scientific">Schizophyllum commune (strain H4-8 / FGSC 9210)</name>
    <name type="common">Split gill fungus</name>
    <dbReference type="NCBI Taxonomy" id="578458"/>
    <lineage>
        <taxon>Eukaryota</taxon>
        <taxon>Fungi</taxon>
        <taxon>Dikarya</taxon>
        <taxon>Basidiomycota</taxon>
        <taxon>Agaricomycotina</taxon>
        <taxon>Agaricomycetes</taxon>
        <taxon>Agaricomycetidae</taxon>
        <taxon>Agaricales</taxon>
        <taxon>Schizophyllaceae</taxon>
        <taxon>Schizophyllum</taxon>
    </lineage>
</organism>
<dbReference type="OMA" id="FMARICA"/>
<keyword evidence="2" id="KW-1185">Reference proteome</keyword>
<dbReference type="Proteomes" id="UP000007431">
    <property type="component" value="Unassembled WGS sequence"/>
</dbReference>
<dbReference type="OrthoDB" id="2894485at2759"/>
<sequence length="673" mass="77281">MATADLPDEILKEILSLVMSVPDEDFLHGNHGDDFFAGSPFARYGKVSTSTLLLVCKGWLRVGTPLLYHTVVLRSTAQAQALELALAQTPQLGKFVRRLRLEGGFGDHVRGACVKCPNIEELVLLFDYEARDSTAGIRKALKQMNIKHLVLTPSYRRNARSLSVANKNSVELNTAVHEMLVRCKTLNTVTIYPPRAFRYFSNWDRVEEGLGNALRLAPSLQKLNVPINLTWKLFCPNWLPLASYNPHLKVICFDRPKTEDWQKLEPELPNRLLSLVWFKCETSDGDDIMLRPCPLARAPRKVQPMIWRRILDYFYCVDEADFNPFSRKPPSYQSTSNKYRFKVATLSRDFYRIAVESMRSTFVIDGSPALRKFEKSIRQNPHEYDELECLVFRRLYPESAVVQLSDDIFADHDFPSLRRVCGSVVAPGRMSSASLKNLLRKRGRFLVEISGFRVMGSGVLPAASFADLVNIHTFYWHSSVKINTRQYVPPPECFRSLRALWYTGVNSFIKLLEACELPSLRVLWISKVGESTKPFFEKHGSKLEELKIMDVSSDTSDVLDLCPNLMLLRLQSVGEKTTLDCKTSHQKLVKIYIDDGTISREWDPFFLSISRDNLPMLREIIVDSFDYPKTEQDIRKNAWVERAEALLEDGIRLIDRRGLHWVPRLELVTRLRR</sequence>
<dbReference type="HOGENOM" id="CLU_027521_0_0_1"/>
<evidence type="ECO:0000313" key="2">
    <source>
        <dbReference type="Proteomes" id="UP000007431"/>
    </source>
</evidence>
<dbReference type="InParanoid" id="D8QKL9"/>
<dbReference type="KEGG" id="scm:SCHCO_02594511"/>
<gene>
    <name evidence="1" type="ORF">SCHCODRAFT_114386</name>
</gene>
<evidence type="ECO:0000313" key="1">
    <source>
        <dbReference type="EMBL" id="EFI91631.1"/>
    </source>
</evidence>
<accession>D8QKL9</accession>
<dbReference type="SUPFAM" id="SSF52058">
    <property type="entry name" value="L domain-like"/>
    <property type="match status" value="1"/>
</dbReference>
<dbReference type="VEuPathDB" id="FungiDB:SCHCODRAFT_02594511"/>
<dbReference type="GeneID" id="9593251"/>
<dbReference type="eggNOG" id="ENOG502SPJ6">
    <property type="taxonomic scope" value="Eukaryota"/>
</dbReference>